<gene>
    <name evidence="1" type="ORF">A8C32_15990</name>
</gene>
<dbReference type="RefSeq" id="WP_069830538.1">
    <property type="nucleotide sequence ID" value="NZ_MDJD01000043.1"/>
</dbReference>
<protein>
    <recommendedName>
        <fullName evidence="3">DUF885 domain-containing protein</fullName>
    </recommendedName>
</protein>
<evidence type="ECO:0008006" key="3">
    <source>
        <dbReference type="Google" id="ProtNLM"/>
    </source>
</evidence>
<dbReference type="AlphaFoldDB" id="A0A1E5T9P1"/>
<organism evidence="1 2">
    <name type="scientific">Flavivirga aquatica</name>
    <dbReference type="NCBI Taxonomy" id="1849968"/>
    <lineage>
        <taxon>Bacteria</taxon>
        <taxon>Pseudomonadati</taxon>
        <taxon>Bacteroidota</taxon>
        <taxon>Flavobacteriia</taxon>
        <taxon>Flavobacteriales</taxon>
        <taxon>Flavobacteriaceae</taxon>
        <taxon>Flavivirga</taxon>
    </lineage>
</organism>
<evidence type="ECO:0000313" key="2">
    <source>
        <dbReference type="Proteomes" id="UP000095713"/>
    </source>
</evidence>
<dbReference type="PROSITE" id="PS51257">
    <property type="entry name" value="PROKAR_LIPOPROTEIN"/>
    <property type="match status" value="1"/>
</dbReference>
<dbReference type="Pfam" id="PF05960">
    <property type="entry name" value="DUF885"/>
    <property type="match status" value="1"/>
</dbReference>
<keyword evidence="2" id="KW-1185">Reference proteome</keyword>
<dbReference type="Proteomes" id="UP000095713">
    <property type="component" value="Unassembled WGS sequence"/>
</dbReference>
<proteinExistence type="predicted"/>
<comment type="caution">
    <text evidence="1">The sequence shown here is derived from an EMBL/GenBank/DDBJ whole genome shotgun (WGS) entry which is preliminary data.</text>
</comment>
<name>A0A1E5T9P1_9FLAO</name>
<dbReference type="OrthoDB" id="9760040at2"/>
<dbReference type="InterPro" id="IPR010281">
    <property type="entry name" value="DUF885"/>
</dbReference>
<dbReference type="PANTHER" id="PTHR33361:SF16">
    <property type="entry name" value="DUF885 DOMAIN-CONTAINING PROTEIN"/>
    <property type="match status" value="1"/>
</dbReference>
<dbReference type="STRING" id="1849968.A8C32_15990"/>
<reference evidence="1 2" key="1">
    <citation type="submission" date="2016-05" db="EMBL/GenBank/DDBJ databases">
        <title>Draft Genome Sequence of Algibacter sp. Strain SK-16 Isolated from the Surface Water of Aburatsubo Inlet.</title>
        <authorList>
            <person name="Wong S.-K."/>
            <person name="Yoshizawa S."/>
            <person name="Nakajima Y."/>
            <person name="Ogura Y."/>
            <person name="Tetsuya H."/>
            <person name="Hamasaki K."/>
        </authorList>
    </citation>
    <scope>NUCLEOTIDE SEQUENCE [LARGE SCALE GENOMIC DNA]</scope>
    <source>
        <strain evidence="1 2">SK-16</strain>
    </source>
</reference>
<sequence>MALKNLLSIVLIITLFSCKQDHSKKPEINNIDSNEITRLNQWFDTVFERNLMDSPQMLSRLGRKDRQSELNDISEAFRLKNIETAKSDLADLLKFDTTKLDQSTHLSYRLFKQNLERQIAYAKYNHYTYPVNQMRGLQSSIPAFMINMHKVENKEDALAYVNRLRAVKPLFKELIINLKIRADKGIIAPKFVFAHVFNDCQNVIGDSNISNSLFVKDLTSKLENIDLREDEKAQIIADAELAVKDNVVVAYKNLISYLKELEQKATTDAGVWKFKDGANFYKYRLEEITTTKLTSDEIFNLGITEVARIHDEMKSIMKTVNFKGSLQDFFKFMKNDKQFYYEDGQEGKNKMLEGYQTIVDSMESRLDEVFFTKPKARMQVKAVEEWREQSAGKAFYQRGTPDGKRKGTFYANLYKMADMPIYEMEALAYHEGIPGHHMQGSISQELTDLPKFRKYSHYTAYSEGWGLYCELLPKEMGFYADPYSDFGRLAMEVWRACRLVVDTGIHEKKWTREQAIQYLMDNTPSSKNGCTKAIERYIVMPGQATAYKVGMLHILKMREKARKALKEQFDIREFHDIFLRSGAVPLNIFEENINNWILSKTEIRK</sequence>
<dbReference type="EMBL" id="MDJD01000043">
    <property type="protein sequence ID" value="OEK08081.1"/>
    <property type="molecule type" value="Genomic_DNA"/>
</dbReference>
<accession>A0A1E5T9P1</accession>
<evidence type="ECO:0000313" key="1">
    <source>
        <dbReference type="EMBL" id="OEK08081.1"/>
    </source>
</evidence>
<dbReference type="PANTHER" id="PTHR33361">
    <property type="entry name" value="GLR0591 PROTEIN"/>
    <property type="match status" value="1"/>
</dbReference>